<keyword evidence="1" id="KW-0812">Transmembrane</keyword>
<keyword evidence="1" id="KW-0472">Membrane</keyword>
<dbReference type="HOGENOM" id="CLU_1363684_0_0_2"/>
<evidence type="ECO:0000256" key="1">
    <source>
        <dbReference type="SAM" id="Phobius"/>
    </source>
</evidence>
<dbReference type="AlphaFoldDB" id="D3STL5"/>
<dbReference type="Pfam" id="PF25957">
    <property type="entry name" value="DUF7994"/>
    <property type="match status" value="1"/>
</dbReference>
<dbReference type="Proteomes" id="UP000001879">
    <property type="component" value="Chromosome"/>
</dbReference>
<feature type="transmembrane region" description="Helical" evidence="1">
    <location>
        <begin position="27"/>
        <end position="48"/>
    </location>
</feature>
<organism evidence="2 3">
    <name type="scientific">Natrialba magadii (strain ATCC 43099 / DSM 3394 / CCM 3739 / CIP 104546 / IAM 13178 / JCM 8861 / NBRC 102185 / NCIMB 2190 / MS3)</name>
    <name type="common">Natronobacterium magadii</name>
    <dbReference type="NCBI Taxonomy" id="547559"/>
    <lineage>
        <taxon>Archaea</taxon>
        <taxon>Methanobacteriati</taxon>
        <taxon>Methanobacteriota</taxon>
        <taxon>Stenosarchaea group</taxon>
        <taxon>Halobacteria</taxon>
        <taxon>Halobacteriales</taxon>
        <taxon>Natrialbaceae</taxon>
        <taxon>Natrialba</taxon>
    </lineage>
</organism>
<feature type="transmembrane region" description="Helical" evidence="1">
    <location>
        <begin position="108"/>
        <end position="130"/>
    </location>
</feature>
<reference evidence="2 3" key="2">
    <citation type="journal article" date="2012" name="BMC Genomics">
        <title>A comparative genomics perspective on the genetic content of the alkaliphilic haloarchaeon Natrialba magadii ATCC 43099T.</title>
        <authorList>
            <person name="Siddaramappa S."/>
            <person name="Challacombe J.F."/>
            <person name="Decastro R.E."/>
            <person name="Pfeiffer F."/>
            <person name="Sastre D.E."/>
            <person name="Gimenez M.I."/>
            <person name="Paggi R.A."/>
            <person name="Detter J.C."/>
            <person name="Davenport K.W."/>
            <person name="Goodwin L.A."/>
            <person name="Kyrpides N."/>
            <person name="Tapia R."/>
            <person name="Pitluck S."/>
            <person name="Lucas S."/>
            <person name="Woyke T."/>
            <person name="Maupin-Furlow J.A."/>
        </authorList>
    </citation>
    <scope>NUCLEOTIDE SEQUENCE [LARGE SCALE GENOMIC DNA]</scope>
    <source>
        <strain evidence="3">ATCC 43099 / DSM 3394 / CCM 3739 / CIP 104546 / IAM 13178 / JCM 8861 / NBRC 102185 / NCIMB 2190 / MS3</strain>
    </source>
</reference>
<dbReference type="PaxDb" id="547559-Nmag_1454"/>
<dbReference type="EMBL" id="CP001932">
    <property type="protein sequence ID" value="ADD05032.1"/>
    <property type="molecule type" value="Genomic_DNA"/>
</dbReference>
<dbReference type="KEGG" id="nmg:Nmag_1454"/>
<protein>
    <submittedName>
        <fullName evidence="2">Uncharacterized protein</fullName>
    </submittedName>
</protein>
<dbReference type="InterPro" id="IPR058307">
    <property type="entry name" value="DUF7994"/>
</dbReference>
<evidence type="ECO:0000313" key="3">
    <source>
        <dbReference type="Proteomes" id="UP000001879"/>
    </source>
</evidence>
<evidence type="ECO:0000313" key="2">
    <source>
        <dbReference type="EMBL" id="ADD05032.1"/>
    </source>
</evidence>
<dbReference type="eggNOG" id="arCOG11317">
    <property type="taxonomic scope" value="Archaea"/>
</dbReference>
<keyword evidence="1" id="KW-1133">Transmembrane helix</keyword>
<name>D3STL5_NATMM</name>
<feature type="transmembrane region" description="Helical" evidence="1">
    <location>
        <begin position="176"/>
        <end position="197"/>
    </location>
</feature>
<feature type="transmembrane region" description="Helical" evidence="1">
    <location>
        <begin position="136"/>
        <end position="155"/>
    </location>
</feature>
<feature type="transmembrane region" description="Helical" evidence="1">
    <location>
        <begin position="76"/>
        <end position="96"/>
    </location>
</feature>
<accession>D3STL5</accession>
<proteinExistence type="predicted"/>
<reference evidence="3" key="1">
    <citation type="submission" date="2010-02" db="EMBL/GenBank/DDBJ databases">
        <title>Complete sequence of chromosome of Natrialba magadii ATCC 43099.</title>
        <authorList>
            <consortium name="US DOE Joint Genome Institute"/>
            <person name="Lucas S."/>
            <person name="Copeland A."/>
            <person name="Lapidus A."/>
            <person name="Cheng J.-F."/>
            <person name="Bruce D."/>
            <person name="Goodwin L."/>
            <person name="Pitluck S."/>
            <person name="Davenport K."/>
            <person name="Saunders E."/>
            <person name="Detter J.C."/>
            <person name="Han C."/>
            <person name="Tapia R."/>
            <person name="Land M."/>
            <person name="Hauser L."/>
            <person name="Kyrpides N."/>
            <person name="Mikhailova N."/>
            <person name="De Castro R.E."/>
            <person name="Maupin-Furlow J.A."/>
            <person name="Woyke T."/>
        </authorList>
    </citation>
    <scope>NUCLEOTIDE SEQUENCE [LARGE SCALE GENOMIC DNA]</scope>
    <source>
        <strain evidence="3">ATCC 43099 / DSM 3394 / CCM 3739 / CIP 104546 / IAM 13178 / JCM 8861 / NBRC 102185 / NCIMB 2190 / MS3</strain>
    </source>
</reference>
<keyword evidence="3" id="KW-1185">Reference proteome</keyword>
<gene>
    <name evidence="2" type="ordered locus">Nmag_1454</name>
</gene>
<sequence>MTGGSTLIAPTTYYTDVMGQLQRQISLVLGAVFVTVFGLTVVGELLALESGVWTGTGSGMETDDGTSPGAAELDPIAVGGAALVLLGSAAFVLAGIREFLSVAGREFNWWQLMNFGFCVMALGWVGPLVSAIQTDVMPALIPLAVAVATLGFGLVRLGREQPDAIAATDPFPLETALTVVVGGILVIFSIMYVQLFFSLY</sequence>